<dbReference type="InterPro" id="IPR029170">
    <property type="entry name" value="FAM180"/>
</dbReference>
<dbReference type="AlphaFoldDB" id="A0A3B3YZW2"/>
<reference evidence="1" key="2">
    <citation type="submission" date="2025-09" db="UniProtKB">
        <authorList>
            <consortium name="Ensembl"/>
        </authorList>
    </citation>
    <scope>IDENTIFICATION</scope>
</reference>
<dbReference type="Ensembl" id="ENSPMET00000027269.1">
    <property type="protein sequence ID" value="ENSPMEP00000032912.1"/>
    <property type="gene ID" value="ENSPMEG00000021122.1"/>
</dbReference>
<evidence type="ECO:0000313" key="1">
    <source>
        <dbReference type="Ensembl" id="ENSPMEP00000032912.1"/>
    </source>
</evidence>
<dbReference type="PANTHER" id="PTHR34034">
    <property type="entry name" value="PROTEIN FAM180A-RELATED"/>
    <property type="match status" value="1"/>
</dbReference>
<dbReference type="Proteomes" id="UP000261480">
    <property type="component" value="Unplaced"/>
</dbReference>
<dbReference type="PANTHER" id="PTHR34034:SF2">
    <property type="entry name" value="PROTEIN FAM180A"/>
    <property type="match status" value="1"/>
</dbReference>
<keyword evidence="2" id="KW-1185">Reference proteome</keyword>
<proteinExistence type="predicted"/>
<sequence length="181" mass="20949">MLLNLPNSNTLDDVQQQAEGQIEIFFGLMQLSEHLCRFFSAVKTYFPYSSQILLSGVELNKDNNVFLLDEELASMRKGREFLSQINDGIPRTRTSTELMMKTREAHRKTPLTRDQFENLVLSMVYSALQVGAQRNEEEREAWGGVLIQLANITTYDLRGSFLYNYTKTPPKRISWFKKVLN</sequence>
<protein>
    <submittedName>
        <fullName evidence="1">Uncharacterized protein</fullName>
    </submittedName>
</protein>
<evidence type="ECO:0000313" key="2">
    <source>
        <dbReference type="Proteomes" id="UP000261480"/>
    </source>
</evidence>
<organism evidence="1 2">
    <name type="scientific">Poecilia mexicana</name>
    <dbReference type="NCBI Taxonomy" id="48701"/>
    <lineage>
        <taxon>Eukaryota</taxon>
        <taxon>Metazoa</taxon>
        <taxon>Chordata</taxon>
        <taxon>Craniata</taxon>
        <taxon>Vertebrata</taxon>
        <taxon>Euteleostomi</taxon>
        <taxon>Actinopterygii</taxon>
        <taxon>Neopterygii</taxon>
        <taxon>Teleostei</taxon>
        <taxon>Neoteleostei</taxon>
        <taxon>Acanthomorphata</taxon>
        <taxon>Ovalentaria</taxon>
        <taxon>Atherinomorphae</taxon>
        <taxon>Cyprinodontiformes</taxon>
        <taxon>Poeciliidae</taxon>
        <taxon>Poeciliinae</taxon>
        <taxon>Poecilia</taxon>
    </lineage>
</organism>
<reference evidence="1" key="1">
    <citation type="submission" date="2025-08" db="UniProtKB">
        <authorList>
            <consortium name="Ensembl"/>
        </authorList>
    </citation>
    <scope>IDENTIFICATION</scope>
</reference>
<accession>A0A3B3YZW2</accession>
<dbReference type="Pfam" id="PF15173">
    <property type="entry name" value="FAM180"/>
    <property type="match status" value="1"/>
</dbReference>
<name>A0A3B3YZW2_9TELE</name>